<feature type="region of interest" description="Disordered" evidence="2">
    <location>
        <begin position="151"/>
        <end position="170"/>
    </location>
</feature>
<evidence type="ECO:0000256" key="2">
    <source>
        <dbReference type="SAM" id="MobiDB-lite"/>
    </source>
</evidence>
<dbReference type="OrthoDB" id="3265053at2759"/>
<keyword evidence="1" id="KW-0863">Zinc-finger</keyword>
<accession>A0A8H5FN33</accession>
<evidence type="ECO:0000259" key="3">
    <source>
        <dbReference type="PROSITE" id="PS50966"/>
    </source>
</evidence>
<feature type="compositionally biased region" description="Polar residues" evidence="2">
    <location>
        <begin position="151"/>
        <end position="169"/>
    </location>
</feature>
<evidence type="ECO:0000313" key="4">
    <source>
        <dbReference type="EMBL" id="KAF5342493.1"/>
    </source>
</evidence>
<dbReference type="Pfam" id="PF04434">
    <property type="entry name" value="SWIM"/>
    <property type="match status" value="1"/>
</dbReference>
<name>A0A8H5FN33_9AGAR</name>
<dbReference type="AlphaFoldDB" id="A0A8H5FN33"/>
<feature type="region of interest" description="Disordered" evidence="2">
    <location>
        <begin position="261"/>
        <end position="280"/>
    </location>
</feature>
<dbReference type="Proteomes" id="UP000541558">
    <property type="component" value="Unassembled WGS sequence"/>
</dbReference>
<dbReference type="EMBL" id="JAACJK010000001">
    <property type="protein sequence ID" value="KAF5342493.1"/>
    <property type="molecule type" value="Genomic_DNA"/>
</dbReference>
<dbReference type="InterPro" id="IPR007527">
    <property type="entry name" value="Znf_SWIM"/>
</dbReference>
<comment type="caution">
    <text evidence="4">The sequence shown here is derived from an EMBL/GenBank/DDBJ whole genome shotgun (WGS) entry which is preliminary data.</text>
</comment>
<dbReference type="PROSITE" id="PS50966">
    <property type="entry name" value="ZF_SWIM"/>
    <property type="match status" value="1"/>
</dbReference>
<evidence type="ECO:0000256" key="1">
    <source>
        <dbReference type="PROSITE-ProRule" id="PRU00325"/>
    </source>
</evidence>
<gene>
    <name evidence="4" type="ORF">D9611_001694</name>
</gene>
<organism evidence="4 5">
    <name type="scientific">Ephemerocybe angulata</name>
    <dbReference type="NCBI Taxonomy" id="980116"/>
    <lineage>
        <taxon>Eukaryota</taxon>
        <taxon>Fungi</taxon>
        <taxon>Dikarya</taxon>
        <taxon>Basidiomycota</taxon>
        <taxon>Agaricomycotina</taxon>
        <taxon>Agaricomycetes</taxon>
        <taxon>Agaricomycetidae</taxon>
        <taxon>Agaricales</taxon>
        <taxon>Agaricineae</taxon>
        <taxon>Psathyrellaceae</taxon>
        <taxon>Ephemerocybe</taxon>
    </lineage>
</organism>
<reference evidence="4 5" key="1">
    <citation type="journal article" date="2020" name="ISME J.">
        <title>Uncovering the hidden diversity of litter-decomposition mechanisms in mushroom-forming fungi.</title>
        <authorList>
            <person name="Floudas D."/>
            <person name="Bentzer J."/>
            <person name="Ahren D."/>
            <person name="Johansson T."/>
            <person name="Persson P."/>
            <person name="Tunlid A."/>
        </authorList>
    </citation>
    <scope>NUCLEOTIDE SEQUENCE [LARGE SCALE GENOMIC DNA]</scope>
    <source>
        <strain evidence="4 5">CBS 175.51</strain>
    </source>
</reference>
<keyword evidence="1" id="KW-0862">Zinc</keyword>
<keyword evidence="5" id="KW-1185">Reference proteome</keyword>
<feature type="region of interest" description="Disordered" evidence="2">
    <location>
        <begin position="330"/>
        <end position="353"/>
    </location>
</feature>
<evidence type="ECO:0000313" key="5">
    <source>
        <dbReference type="Proteomes" id="UP000541558"/>
    </source>
</evidence>
<feature type="domain" description="SWIM-type" evidence="3">
    <location>
        <begin position="96"/>
        <end position="127"/>
    </location>
</feature>
<proteinExistence type="predicted"/>
<keyword evidence="1" id="KW-0479">Metal-binding</keyword>
<sequence>MLVEAWHHILKTKFMQGKRNRRLDHLIHLLVKEVIAYFLHKHRSQEFGFSGPDLEVQETRRIQAISQTIPATDIEESDENDDIFHVKSQSSPGIVYRVDLDTYECECPSFSKVLLCKHIFAVQTHFSEVYDHIPCSSLDISADSTIEQSGTVQESEVPNNETQECTAPTDTPKIRTSKAEELLSHVSLRLKAGIPSDFNPESLSQLEKSLSRFIAELDAAQLAFDDSDILGSQREQIPPCQKTHWADTEAIMGTSVKTKRKLNTDPYGAGEKPGKKAKADALTMPAISEPPAPTTISWMTPPEVHIPNPTVSTIPINAAQPLMKIAPSLNTESTRSTSSQGLPLPTGTIQQFDPSKFDLRDSEALGKLKRPQLTQLCFAQRPSLSAASKNTDIIARLLAVGAAPGYRT</sequence>
<dbReference type="GO" id="GO:0008270">
    <property type="term" value="F:zinc ion binding"/>
    <property type="evidence" value="ECO:0007669"/>
    <property type="project" value="UniProtKB-KW"/>
</dbReference>
<protein>
    <recommendedName>
        <fullName evidence="3">SWIM-type domain-containing protein</fullName>
    </recommendedName>
</protein>